<feature type="region of interest" description="Disordered" evidence="1">
    <location>
        <begin position="39"/>
        <end position="58"/>
    </location>
</feature>
<evidence type="ECO:0000313" key="3">
    <source>
        <dbReference type="Proteomes" id="UP000234275"/>
    </source>
</evidence>
<comment type="caution">
    <text evidence="2">The sequence shown here is derived from an EMBL/GenBank/DDBJ whole genome shotgun (WGS) entry which is preliminary data.</text>
</comment>
<keyword evidence="3" id="KW-1185">Reference proteome</keyword>
<feature type="compositionally biased region" description="Basic and acidic residues" evidence="1">
    <location>
        <begin position="46"/>
        <end position="58"/>
    </location>
</feature>
<dbReference type="EMBL" id="MSFO01000008">
    <property type="protein sequence ID" value="PLB44791.1"/>
    <property type="molecule type" value="Genomic_DNA"/>
</dbReference>
<dbReference type="GeneID" id="36562746"/>
<gene>
    <name evidence="2" type="ORF">P170DRAFT_512939</name>
</gene>
<feature type="region of interest" description="Disordered" evidence="1">
    <location>
        <begin position="79"/>
        <end position="102"/>
    </location>
</feature>
<feature type="region of interest" description="Disordered" evidence="1">
    <location>
        <begin position="120"/>
        <end position="139"/>
    </location>
</feature>
<name>A0A2I2FVY2_9EURO</name>
<evidence type="ECO:0000256" key="1">
    <source>
        <dbReference type="SAM" id="MobiDB-lite"/>
    </source>
</evidence>
<feature type="compositionally biased region" description="Basic and acidic residues" evidence="1">
    <location>
        <begin position="206"/>
        <end position="220"/>
    </location>
</feature>
<organism evidence="2 3">
    <name type="scientific">Aspergillus steynii IBT 23096</name>
    <dbReference type="NCBI Taxonomy" id="1392250"/>
    <lineage>
        <taxon>Eukaryota</taxon>
        <taxon>Fungi</taxon>
        <taxon>Dikarya</taxon>
        <taxon>Ascomycota</taxon>
        <taxon>Pezizomycotina</taxon>
        <taxon>Eurotiomycetes</taxon>
        <taxon>Eurotiomycetidae</taxon>
        <taxon>Eurotiales</taxon>
        <taxon>Aspergillaceae</taxon>
        <taxon>Aspergillus</taxon>
        <taxon>Aspergillus subgen. Circumdati</taxon>
    </lineage>
</organism>
<dbReference type="Proteomes" id="UP000234275">
    <property type="component" value="Unassembled WGS sequence"/>
</dbReference>
<proteinExistence type="predicted"/>
<feature type="region of interest" description="Disordered" evidence="1">
    <location>
        <begin position="1"/>
        <end position="27"/>
    </location>
</feature>
<dbReference type="VEuPathDB" id="FungiDB:P170DRAFT_512939"/>
<feature type="compositionally biased region" description="Polar residues" evidence="1">
    <location>
        <begin position="120"/>
        <end position="134"/>
    </location>
</feature>
<accession>A0A2I2FVY2</accession>
<protein>
    <submittedName>
        <fullName evidence="2">Uncharacterized protein</fullName>
    </submittedName>
</protein>
<evidence type="ECO:0000313" key="2">
    <source>
        <dbReference type="EMBL" id="PLB44791.1"/>
    </source>
</evidence>
<reference evidence="2 3" key="1">
    <citation type="submission" date="2016-12" db="EMBL/GenBank/DDBJ databases">
        <title>The genomes of Aspergillus section Nigri reveals drivers in fungal speciation.</title>
        <authorList>
            <consortium name="DOE Joint Genome Institute"/>
            <person name="Vesth T.C."/>
            <person name="Nybo J."/>
            <person name="Theobald S."/>
            <person name="Brandl J."/>
            <person name="Frisvad J.C."/>
            <person name="Nielsen K.F."/>
            <person name="Lyhne E.K."/>
            <person name="Kogle M.E."/>
            <person name="Kuo A."/>
            <person name="Riley R."/>
            <person name="Clum A."/>
            <person name="Nolan M."/>
            <person name="Lipzen A."/>
            <person name="Salamov A."/>
            <person name="Henrissat B."/>
            <person name="Wiebenga A."/>
            <person name="De Vries R.P."/>
            <person name="Grigoriev I.V."/>
            <person name="Mortensen U.H."/>
            <person name="Andersen M.R."/>
            <person name="Baker S.E."/>
        </authorList>
    </citation>
    <scope>NUCLEOTIDE SEQUENCE [LARGE SCALE GENOMIC DNA]</scope>
    <source>
        <strain evidence="2 3">IBT 23096</strain>
    </source>
</reference>
<dbReference type="RefSeq" id="XP_024700093.1">
    <property type="nucleotide sequence ID" value="XM_024855040.1"/>
</dbReference>
<feature type="region of interest" description="Disordered" evidence="1">
    <location>
        <begin position="195"/>
        <end position="220"/>
    </location>
</feature>
<dbReference type="AlphaFoldDB" id="A0A2I2FVY2"/>
<sequence>MGIRLPDPLPTAESKAQNQAEGAPDDAQIKAEIERHQASLQDEIDREMVSEDFSPQRRRVEDLARSLFRPMTDVLEETRRSWNRRHHDSGNNGEDTTGPERNNARRRLAMERFISPYASTEWRSPNYTQSNSAQPQPPTRDEYRACFLWHGDVRHCIHCRNTSPFLRSDPPATETHENNLRAQRARQRARLMRASVFNGSSGAASERPEASERDLPDEQI</sequence>